<proteinExistence type="predicted"/>
<feature type="region of interest" description="Disordered" evidence="1">
    <location>
        <begin position="536"/>
        <end position="663"/>
    </location>
</feature>
<dbReference type="EMBL" id="KE356560">
    <property type="protein sequence ID" value="ERG91413.1"/>
    <property type="molecule type" value="Genomic_DNA"/>
</dbReference>
<dbReference type="STRING" id="1238424.J07HQW1_01447"/>
<evidence type="ECO:0000256" key="1">
    <source>
        <dbReference type="SAM" id="MobiDB-lite"/>
    </source>
</evidence>
<dbReference type="InterPro" id="IPR043717">
    <property type="entry name" value="DUF5658"/>
</dbReference>
<dbReference type="Pfam" id="PF18902">
    <property type="entry name" value="DUF5658"/>
    <property type="match status" value="1"/>
</dbReference>
<feature type="compositionally biased region" description="Basic and acidic residues" evidence="1">
    <location>
        <begin position="348"/>
        <end position="365"/>
    </location>
</feature>
<sequence length="663" mass="72209">MTNKSNDSEGPRRDDSHNMGSGADDPHTQHNTTQESTPPSDQSVIELLSDARGYEHTITAVFTALIIVVFHLLDKESLAARAQAFVNPPDTETDSEMNQSSADDNLTMNAHSTQVGSPPRSTRPSDEHTHSATSTATSDGGDIVSPQYVGAVRSNDMSHSSQNSRISQSDESSDADSYTQNQDITNDRNHNQPAHTGIATERGRNSRNETHSESRQQSQSQTQTSEPKGMAENQSRQRNSSHKPHLNSSSSHSHQSPSSTPDSRSRPIRENSPDASQSTHNSESRSRSQSDPRNPHRSNERPDNRDDTPEAGTQTAATRTKRHNNSVSEKPNQSSIDREENDSNSTPLRDDVRTGREHSQADAHENQTYSDSENTKLIADPQWQVSVGLFTIVWAFASGLYGAGDTVTTFYALATGAAVETNPIIRTALNIHPGVVIIVKAIILAGLYTLSRSVVERGEVGYHSHISVMIPVLLGGVGTYASFVNMQSLPAELFVYVILSIIFIGFAGGAIVALIEGIPLTASELSEYKFGQALRNSETQSQNHSAQENPKTDSTGRKGTRSSAVRSQSGSQAQTRSGVGTDRPNDTRHAHSRESSAGTQHRSSQSQSQSRMQPQSDNRSSRDTDPHRSTKPHTQTQDQTRSSRDRHRDRETGVGSPSSGQKE</sequence>
<feature type="domain" description="DUF5658" evidence="3">
    <location>
        <begin position="400"/>
        <end position="451"/>
    </location>
</feature>
<feature type="compositionally biased region" description="Polar residues" evidence="1">
    <location>
        <begin position="561"/>
        <end position="578"/>
    </location>
</feature>
<feature type="compositionally biased region" description="Low complexity" evidence="1">
    <location>
        <begin position="215"/>
        <end position="226"/>
    </location>
</feature>
<feature type="compositionally biased region" description="Polar residues" evidence="1">
    <location>
        <begin position="29"/>
        <end position="42"/>
    </location>
</feature>
<organism evidence="4 5">
    <name type="scientific">Haloquadratum walsbyi J07HQW1</name>
    <dbReference type="NCBI Taxonomy" id="1238424"/>
    <lineage>
        <taxon>Archaea</taxon>
        <taxon>Methanobacteriati</taxon>
        <taxon>Methanobacteriota</taxon>
        <taxon>Stenosarchaea group</taxon>
        <taxon>Halobacteria</taxon>
        <taxon>Halobacteriales</taxon>
        <taxon>Haloferacaceae</taxon>
        <taxon>Haloquadratum</taxon>
    </lineage>
</organism>
<evidence type="ECO:0000256" key="2">
    <source>
        <dbReference type="SAM" id="Phobius"/>
    </source>
</evidence>
<feature type="compositionally biased region" description="Basic and acidic residues" evidence="1">
    <location>
        <begin position="583"/>
        <end position="594"/>
    </location>
</feature>
<reference evidence="4 5" key="1">
    <citation type="journal article" date="2013" name="PLoS ONE">
        <title>Assembly-driven community genomics of a hypersaline microbial ecosystem.</title>
        <authorList>
            <person name="Podell S."/>
            <person name="Ugalde J.A."/>
            <person name="Narasingarao P."/>
            <person name="Banfield J.F."/>
            <person name="Heidelberg K.B."/>
            <person name="Allen E.E."/>
        </authorList>
    </citation>
    <scope>NUCLEOTIDE SEQUENCE [LARGE SCALE GENOMIC DNA]</scope>
    <source>
        <strain evidence="5">J07HQW1</strain>
    </source>
</reference>
<protein>
    <recommendedName>
        <fullName evidence="3">DUF5658 domain-containing protein</fullName>
    </recommendedName>
</protein>
<dbReference type="Proteomes" id="UP000030649">
    <property type="component" value="Unassembled WGS sequence"/>
</dbReference>
<feature type="compositionally biased region" description="Basic and acidic residues" evidence="1">
    <location>
        <begin position="282"/>
        <end position="308"/>
    </location>
</feature>
<feature type="compositionally biased region" description="Basic and acidic residues" evidence="1">
    <location>
        <begin position="263"/>
        <end position="272"/>
    </location>
</feature>
<name>U1N4V2_9EURY</name>
<feature type="compositionally biased region" description="Basic and acidic residues" evidence="1">
    <location>
        <begin position="1"/>
        <end position="17"/>
    </location>
</feature>
<feature type="transmembrane region" description="Helical" evidence="2">
    <location>
        <begin position="493"/>
        <end position="515"/>
    </location>
</feature>
<keyword evidence="2" id="KW-0472">Membrane</keyword>
<keyword evidence="2" id="KW-1133">Transmembrane helix</keyword>
<feature type="compositionally biased region" description="Low complexity" evidence="1">
    <location>
        <begin position="158"/>
        <end position="170"/>
    </location>
</feature>
<dbReference type="GO" id="GO:0003729">
    <property type="term" value="F:mRNA binding"/>
    <property type="evidence" value="ECO:0007669"/>
    <property type="project" value="TreeGrafter"/>
</dbReference>
<feature type="transmembrane region" description="Helical" evidence="2">
    <location>
        <begin position="462"/>
        <end position="481"/>
    </location>
</feature>
<gene>
    <name evidence="4" type="ORF">J07HQW1_01447</name>
</gene>
<feature type="compositionally biased region" description="Polar residues" evidence="1">
    <location>
        <begin position="175"/>
        <end position="184"/>
    </location>
</feature>
<evidence type="ECO:0000259" key="3">
    <source>
        <dbReference type="Pfam" id="PF18902"/>
    </source>
</evidence>
<accession>U1N4V2</accession>
<feature type="compositionally biased region" description="Basic and acidic residues" evidence="1">
    <location>
        <begin position="619"/>
        <end position="628"/>
    </location>
</feature>
<dbReference type="InterPro" id="IPR040007">
    <property type="entry name" value="Tho2"/>
</dbReference>
<feature type="transmembrane region" description="Helical" evidence="2">
    <location>
        <begin position="431"/>
        <end position="450"/>
    </location>
</feature>
<dbReference type="PANTHER" id="PTHR21597">
    <property type="entry name" value="THO2 PROTEIN"/>
    <property type="match status" value="1"/>
</dbReference>
<feature type="region of interest" description="Disordered" evidence="1">
    <location>
        <begin position="1"/>
        <end position="42"/>
    </location>
</feature>
<dbReference type="GO" id="GO:0006397">
    <property type="term" value="P:mRNA processing"/>
    <property type="evidence" value="ECO:0007669"/>
    <property type="project" value="InterPro"/>
</dbReference>
<dbReference type="HOGENOM" id="CLU_431262_0_0_2"/>
<feature type="compositionally biased region" description="Low complexity" evidence="1">
    <location>
        <begin position="246"/>
        <end position="262"/>
    </location>
</feature>
<feature type="compositionally biased region" description="Polar residues" evidence="1">
    <location>
        <begin position="325"/>
        <end position="335"/>
    </location>
</feature>
<dbReference type="GO" id="GO:0006406">
    <property type="term" value="P:mRNA export from nucleus"/>
    <property type="evidence" value="ECO:0007669"/>
    <property type="project" value="InterPro"/>
</dbReference>
<keyword evidence="2" id="KW-0812">Transmembrane</keyword>
<dbReference type="PANTHER" id="PTHR21597:SF0">
    <property type="entry name" value="THO COMPLEX SUBUNIT 2"/>
    <property type="match status" value="1"/>
</dbReference>
<feature type="compositionally biased region" description="Low complexity" evidence="1">
    <location>
        <begin position="600"/>
        <end position="616"/>
    </location>
</feature>
<evidence type="ECO:0000313" key="5">
    <source>
        <dbReference type="Proteomes" id="UP000030649"/>
    </source>
</evidence>
<feature type="region of interest" description="Disordered" evidence="1">
    <location>
        <begin position="88"/>
        <end position="373"/>
    </location>
</feature>
<feature type="compositionally biased region" description="Polar residues" evidence="1">
    <location>
        <begin position="96"/>
        <end position="122"/>
    </location>
</feature>
<feature type="compositionally biased region" description="Basic and acidic residues" evidence="1">
    <location>
        <begin position="641"/>
        <end position="652"/>
    </location>
</feature>
<feature type="compositionally biased region" description="Basic and acidic residues" evidence="1">
    <location>
        <begin position="201"/>
        <end position="214"/>
    </location>
</feature>
<feature type="transmembrane region" description="Helical" evidence="2">
    <location>
        <begin position="385"/>
        <end position="403"/>
    </location>
</feature>
<evidence type="ECO:0000313" key="4">
    <source>
        <dbReference type="EMBL" id="ERG91413.1"/>
    </source>
</evidence>
<feature type="compositionally biased region" description="Polar residues" evidence="1">
    <location>
        <begin position="536"/>
        <end position="549"/>
    </location>
</feature>
<dbReference type="AlphaFoldDB" id="U1N4V2"/>